<accession>A0ABN1H4N3</accession>
<evidence type="ECO:0000313" key="2">
    <source>
        <dbReference type="EMBL" id="GAA0628777.1"/>
    </source>
</evidence>
<feature type="transmembrane region" description="Helical" evidence="1">
    <location>
        <begin position="167"/>
        <end position="187"/>
    </location>
</feature>
<feature type="transmembrane region" description="Helical" evidence="1">
    <location>
        <begin position="12"/>
        <end position="34"/>
    </location>
</feature>
<evidence type="ECO:0008006" key="4">
    <source>
        <dbReference type="Google" id="ProtNLM"/>
    </source>
</evidence>
<keyword evidence="1" id="KW-0812">Transmembrane</keyword>
<feature type="transmembrane region" description="Helical" evidence="1">
    <location>
        <begin position="133"/>
        <end position="155"/>
    </location>
</feature>
<keyword evidence="1" id="KW-0472">Membrane</keyword>
<keyword evidence="1" id="KW-1133">Transmembrane helix</keyword>
<evidence type="ECO:0000313" key="3">
    <source>
        <dbReference type="Proteomes" id="UP001500957"/>
    </source>
</evidence>
<feature type="transmembrane region" description="Helical" evidence="1">
    <location>
        <begin position="95"/>
        <end position="113"/>
    </location>
</feature>
<protein>
    <recommendedName>
        <fullName evidence="4">DUF4386 domain-containing protein</fullName>
    </recommendedName>
</protein>
<organism evidence="2 3">
    <name type="scientific">Sporichthya brevicatena</name>
    <dbReference type="NCBI Taxonomy" id="171442"/>
    <lineage>
        <taxon>Bacteria</taxon>
        <taxon>Bacillati</taxon>
        <taxon>Actinomycetota</taxon>
        <taxon>Actinomycetes</taxon>
        <taxon>Sporichthyales</taxon>
        <taxon>Sporichthyaceae</taxon>
        <taxon>Sporichthya</taxon>
    </lineage>
</organism>
<proteinExistence type="predicted"/>
<sequence length="262" mass="29592">MDQHFTMQRVCTWAAPACTLVFFGAFAIAGYLVPPSPGASPQETADFYANNTDTIRLGLVLMCFAGGLWIIWSAQMTNQMLRIEGRSAPLAWTQLAMGTCACIEFIMPAYFWLTASYRERDPEMQQMLNDMGWLPFDGFVWTIIWQNAVIGAAVLMDKRATPLFPRWYGYMSIWVAFLYLPSGFNVFFKDGPLAWNGAISWWLLLASIFGWLMVTTYLLLQAVARQERETAAGTLAGDPISDLERRVALLERQAQAEERVHA</sequence>
<comment type="caution">
    <text evidence="2">The sequence shown here is derived from an EMBL/GenBank/DDBJ whole genome shotgun (WGS) entry which is preliminary data.</text>
</comment>
<feature type="transmembrane region" description="Helical" evidence="1">
    <location>
        <begin position="54"/>
        <end position="74"/>
    </location>
</feature>
<reference evidence="2 3" key="1">
    <citation type="journal article" date="2019" name="Int. J. Syst. Evol. Microbiol.">
        <title>The Global Catalogue of Microorganisms (GCM) 10K type strain sequencing project: providing services to taxonomists for standard genome sequencing and annotation.</title>
        <authorList>
            <consortium name="The Broad Institute Genomics Platform"/>
            <consortium name="The Broad Institute Genome Sequencing Center for Infectious Disease"/>
            <person name="Wu L."/>
            <person name="Ma J."/>
        </authorList>
    </citation>
    <scope>NUCLEOTIDE SEQUENCE [LARGE SCALE GENOMIC DNA]</scope>
    <source>
        <strain evidence="2 3">JCM 10671</strain>
    </source>
</reference>
<feature type="transmembrane region" description="Helical" evidence="1">
    <location>
        <begin position="199"/>
        <end position="220"/>
    </location>
</feature>
<dbReference type="Proteomes" id="UP001500957">
    <property type="component" value="Unassembled WGS sequence"/>
</dbReference>
<gene>
    <name evidence="2" type="ORF">GCM10009547_35540</name>
</gene>
<name>A0ABN1H4N3_9ACTN</name>
<dbReference type="EMBL" id="BAAAHE010000034">
    <property type="protein sequence ID" value="GAA0628777.1"/>
    <property type="molecule type" value="Genomic_DNA"/>
</dbReference>
<evidence type="ECO:0000256" key="1">
    <source>
        <dbReference type="SAM" id="Phobius"/>
    </source>
</evidence>
<keyword evidence="3" id="KW-1185">Reference proteome</keyword>